<dbReference type="InterPro" id="IPR018247">
    <property type="entry name" value="EF_Hand_1_Ca_BS"/>
</dbReference>
<dbReference type="Gene3D" id="2.60.40.2810">
    <property type="match status" value="1"/>
</dbReference>
<sequence length="3269" mass="332126">MSFTAAFDYPLITDADDAQTVTLTLTFSEPMNMLVPPTVSLEGGAADTLTNPVTSGMGLLGWTSSTTYVVQYTVDAARDQEVDNVTVTVSDAQNAAMLPVATESQASTTDVDTTADVDDDLAVAFTNGGSDMVYNESEVVTVSISGLDDDATGTLTITSDGVDSTDVVITGIVANGNVTLTPAQKAMLADGALTASFTVTDTKNAPKTVSANSYALDTDKPTVTAVTITGEDGPDGVISDADDGNTVTLEITFSELMDTSAPVTVALNTLDLTESGRTWNGNTLEVSYTVADNNADLTDITADVSGAQDIYGNTMDAVTGASTATSIDTLNPVSGAGSTSIDENPDGLPESPGSTSGTTLATFDAEDGVTYALAEEGNPGGAFAIVGNTLQIANATYLDREGNGPALDVELIATDDAGNTTAFTYTVNLNDVNDAPVVDAGQPGLAKTLAERADGAADENSPTGFGTNGVFTFTDDDATDSHTVGVLSTVRDGEGEIIGDPLGFLSAGLSGTKQISWTFGGLNAGDMALVDALALGESIVQVFTITINDGDTVTNQNITVTITGTNDDPVITVADAEPVSETVTGAQATGTISFTDVDLSDEPTVSTAFTSATYTAADDETVLTLPEGKEAALAALLTLDPVSGTPGTNNGSVGWSYSVDAATVDFLAEGETVVLTYTAAVDDGNGGTDEQTFTVTITGTNDAPVITGASSASVSETEMGAEASGTITFTDVDLSDRPEVTTEFTSAIYSAGTLEPEQQTALAAALTLTPDTENANDGSVGWAYSVGDAAVDFLAAGETVVLTYTATVDDGEGGTATQDFTVTITGTNDAPVITGASSASVSETEMGAEASGTITFTDVDLSDRPEVTTEFTSATYSAGTLEAEQQTALAAALTLTPDTENANDGSVGWAYSVGDAAVDFLADGETVVLTYTAAVDDGNGGTDEQTFTVTITGTNDAPVITGASSDSVSETEMGAEASGTITFTDVDLSDRPEVTTEFTSAIYSAGTLEPEQQTALAAALTLTPDTENANDGSVGWAYSVGDAAVDFLAEGETVVLTYTAAVDDGNGGTDEQTFTVTITGTNDAPVITGASSASVSETEMGAEASGTITFTDVDLSDRPEVTTEFTSAIYSAGTLEPEQQTALAAALTLTPDTENANDGSVGWAYSVGDAAVDFLAEGETVVLTYTAAVDDGNGGTDEQTFTVTITGTNDAPVITGASSASVSETEMGAEASGTITFTDVDLSDRPEVTTEFTSAIYSAGTLEPEQQTALAAALTLTPDTENANDGSVGWAYSVGDAAVDFLAAGETVVLTYTATVDDGEGGTATQDFTVTITGTNDAPVITVTNPVADTEGDSLVFGETGTSAAPEDVVSIDLSSDTVDGSPEGTPIIDIVDVDQSDTQSVTITGVTDTTAGSVLTAINATSAEIEELFTTDGSTVSYDRNAILFDRLQSGQSITVGVAVSITSGPDTETRTVTLTIDGANDAPYFTNPGAEFDGDITEGVDAVGGVYSAQLSISYDDVELGDTHNASIQAISDGETPALGDYIGTFAVGFPSNATGTNVGEVLFNFTLDEALIENLSADQTIVQKYNVSVIDNSGASVVRPITITIQGSNDGPVITAVNDDDGRSIIEDSYLVVSDAVTTQLLTGTVEFDDIDTNSLAAADGAADTHSITASLTSATLGMEDASGRLAAAYTGATALTFDVTAANVAQTVANSAGWTFTITDGDFDFLADGDELELTYTITVTDEAGATATQDVTFTITGTNDAPVLEDITAATLTDTAVADTFDGIGGTLVGSDVDDNATLSYSASDADEDTSLSGFDQSVSNAFGTLYLNSTSGAYRFVADAAAVNALTESQDITFDLSVTDEHLASDTKTLTITLAGANDAPVLGAIVNGTVTDTPDDDTYVDVTGTFTSTDIDTGSTPTYSVVGQVEDSSEADYTHSVSNALGTLYLNEGTGAYLFRADDTAVEALSENTSADFAVTVTDDGGLTNGGTLTIDFVGANDNPRGTADAELANGTEDTAYTISEASLLQGFTDAEGDPLSVTNISADNGATVVSDGEGSFIVTPADDFNGTVTLTYDVVDDTTGILASQTQTVFFEATADPDTIVGNSTLDDSVLAGGNLLIDSGISGDNFAVARDDVDAPDLEIGLNAALRQTDERYIDTNIDPDGQTYVVPNGAAGGTAQDDGTTGNADDAFARWNVQISIGANIDDTDGSNGVIGDFDYTFQIEDRTGSEPTIIADFTLADLVDGMNGETPGSGDALLASSYFQVSWNFVMEMLGLEGFDPAEPGLYRVSVTANDKVAGTEVLANHIDIKVNEAPVAADDTLAATEDTVRTITAAELLGNDTDGNGDTLVIQSVTSAMGGTAELSEDGLTVTFTPDADFNGAASFTYIASDGQMVNSASNTGTVTVNVAAVNDAPVNTIGALTTDEDTDLTLTGLSIEDVDAASGLVSVTLEVGEGDGTIAAVATTEVTVAGSGTNAITLEGTVANINAYLAGTGAPVFSPALNLNGDVTLTMTTNDNGNTGDGGPLTDSDSVTITVTPVNDVPVAVDYTASVSEDDILFGTITGSPTEESDIPLSLFATDVDGDIDPASLSFTGATINGTSYTAAEVGLSYNPTTGALSFDASLALYQSLDQGDTLDVVVGFTVTDSGSLSDSGTATFTVTGTNDTPVLNDVTIGTLDDTPADDAFGDTPDIDGSASTTITGAVSDADADATFTYAIQGETPTMGATALAGAFGTLTLNTDGTYSYEADATAVNAATPQEGAANLTDTFTIVVTDEFGASDTATVTVEIAPANDTPELDTPMAGSITDDGFTTDFADVTGTLSATDRDDAEAPEGQLSYGLFDGTDTVASQTFYYDRANTTVTTTNGAGFIALGTLSVTATGDYTFSPDDAGIIALRSTETLSVNATVIATDGGGLSDTAPLVITIQGANNAPVAIDDSLTIFEGAFSNAVNVLTRGTADSDPDGDTITVSALADLDDTGTMDPLDSAAVGAAAGSITTDWGAEVSLQSNGQLTYNLTSVSAKFNELRAGQVATDTFSYTITDPSGRTDTATVSVTITGVNDAIAAVADTISVREDAAPELTGNLLTNDTDVDVGDSRQIISVGSSTTATAVISGTGFVITTLDGVVITLNTDGSYSLTAPQNLAGDVAYNALFQYTVQDGGGAQSTATVNVNVTGDNDAPEAVAVTLTASDEDQTRVITEEELLVGASDVDMGTTLTITDLSLTSGNGTLMPNGDGPGPTPRQKMTTRTSPSPTPLRMAR</sequence>
<evidence type="ECO:0000256" key="1">
    <source>
        <dbReference type="SAM" id="MobiDB-lite"/>
    </source>
</evidence>
<dbReference type="Gene3D" id="2.60.40.60">
    <property type="entry name" value="Cadherins"/>
    <property type="match status" value="2"/>
</dbReference>
<dbReference type="InterPro" id="IPR002126">
    <property type="entry name" value="Cadherin-like_dom"/>
</dbReference>
<dbReference type="PROSITE" id="PS50268">
    <property type="entry name" value="CADHERIN_2"/>
    <property type="match status" value="3"/>
</dbReference>
<dbReference type="Gene3D" id="2.60.40.10">
    <property type="entry name" value="Immunoglobulins"/>
    <property type="match status" value="2"/>
</dbReference>
<keyword evidence="3" id="KW-0614">Plasmid</keyword>
<dbReference type="Pfam" id="PF17803">
    <property type="entry name" value="Cadherin_4"/>
    <property type="match status" value="4"/>
</dbReference>
<feature type="region of interest" description="Disordered" evidence="1">
    <location>
        <begin position="3232"/>
        <end position="3269"/>
    </location>
</feature>
<dbReference type="NCBIfam" id="TIGR01965">
    <property type="entry name" value="VCBS_repeat"/>
    <property type="match status" value="14"/>
</dbReference>
<accession>A0ABX7FGP4</accession>
<feature type="domain" description="Cadherin" evidence="2">
    <location>
        <begin position="2826"/>
        <end position="2943"/>
    </location>
</feature>
<feature type="domain" description="Cadherin" evidence="2">
    <location>
        <begin position="2712"/>
        <end position="2811"/>
    </location>
</feature>
<keyword evidence="4" id="KW-1185">Reference proteome</keyword>
<gene>
    <name evidence="3" type="ORF">GQA70_21265</name>
</gene>
<dbReference type="RefSeq" id="WP_251374309.1">
    <property type="nucleotide sequence ID" value="NZ_CP047169.1"/>
</dbReference>
<dbReference type="EMBL" id="CP047169">
    <property type="protein sequence ID" value="QRF68903.1"/>
    <property type="molecule type" value="Genomic_DNA"/>
</dbReference>
<dbReference type="Pfam" id="PF17892">
    <property type="entry name" value="Cadherin_5"/>
    <property type="match status" value="3"/>
</dbReference>
<evidence type="ECO:0000313" key="3">
    <source>
        <dbReference type="EMBL" id="QRF68903.1"/>
    </source>
</evidence>
<dbReference type="InterPro" id="IPR040853">
    <property type="entry name" value="RapA2_cadherin-like"/>
</dbReference>
<dbReference type="SMART" id="SM00112">
    <property type="entry name" value="CA"/>
    <property type="match status" value="3"/>
</dbReference>
<evidence type="ECO:0000259" key="2">
    <source>
        <dbReference type="PROSITE" id="PS50268"/>
    </source>
</evidence>
<proteinExistence type="predicted"/>
<dbReference type="PROSITE" id="PS00018">
    <property type="entry name" value="EF_HAND_1"/>
    <property type="match status" value="1"/>
</dbReference>
<feature type="region of interest" description="Disordered" evidence="1">
    <location>
        <begin position="328"/>
        <end position="358"/>
    </location>
</feature>
<dbReference type="Proteomes" id="UP000596387">
    <property type="component" value="Plasmid p-SCP3"/>
</dbReference>
<feature type="compositionally biased region" description="Polar residues" evidence="1">
    <location>
        <begin position="328"/>
        <end position="342"/>
    </location>
</feature>
<dbReference type="InterPro" id="IPR041690">
    <property type="entry name" value="Cadherin_5"/>
</dbReference>
<dbReference type="InterPro" id="IPR010221">
    <property type="entry name" value="VCBS_dom"/>
</dbReference>
<dbReference type="InterPro" id="IPR013783">
    <property type="entry name" value="Ig-like_fold"/>
</dbReference>
<reference evidence="3 4" key="1">
    <citation type="submission" date="2019-12" db="EMBL/GenBank/DDBJ databases">
        <title>Complete Genome Sequence of a Quorum-Sensing Bacterium,Rhodobacteraceae bacterium C31, Isolated from a marine microalgae symbiotic bacteria.</title>
        <authorList>
            <person name="Zhang Y."/>
        </authorList>
    </citation>
    <scope>NUCLEOTIDE SEQUENCE [LARGE SCALE GENOMIC DNA]</scope>
    <source>
        <strain evidence="3 4">C31</strain>
        <plasmid evidence="3 4">p-SCP3</plasmid>
    </source>
</reference>
<name>A0ABX7FGP4_9RHOB</name>
<evidence type="ECO:0000313" key="4">
    <source>
        <dbReference type="Proteomes" id="UP000596387"/>
    </source>
</evidence>
<dbReference type="NCBIfam" id="NF012211">
    <property type="entry name" value="tand_rpt_95"/>
    <property type="match status" value="2"/>
</dbReference>
<dbReference type="CDD" id="cd11304">
    <property type="entry name" value="Cadherin_repeat"/>
    <property type="match status" value="1"/>
</dbReference>
<geneLocation type="plasmid" evidence="3 4">
    <name>p-SCP3</name>
</geneLocation>
<protein>
    <submittedName>
        <fullName evidence="3">Tandem-95 repeat protein</fullName>
    </submittedName>
</protein>
<feature type="domain" description="Cadherin" evidence="2">
    <location>
        <begin position="352"/>
        <end position="438"/>
    </location>
</feature>
<organism evidence="3 4">
    <name type="scientific">Ponticoccus alexandrii</name>
    <dbReference type="NCBI Taxonomy" id="1943633"/>
    <lineage>
        <taxon>Bacteria</taxon>
        <taxon>Pseudomonadati</taxon>
        <taxon>Pseudomonadota</taxon>
        <taxon>Alphaproteobacteria</taxon>
        <taxon>Rhodobacterales</taxon>
        <taxon>Roseobacteraceae</taxon>
        <taxon>Ponticoccus</taxon>
    </lineage>
</organism>